<feature type="region of interest" description="Disordered" evidence="1">
    <location>
        <begin position="1"/>
        <end position="39"/>
    </location>
</feature>
<dbReference type="Proteomes" id="UP000292702">
    <property type="component" value="Unassembled WGS sequence"/>
</dbReference>
<accession>A0A4R0RPI1</accession>
<evidence type="ECO:0000256" key="2">
    <source>
        <dbReference type="SAM" id="Phobius"/>
    </source>
</evidence>
<gene>
    <name evidence="3" type="ORF">EIP91_000368</name>
</gene>
<keyword evidence="4" id="KW-1185">Reference proteome</keyword>
<dbReference type="OrthoDB" id="3058001at2759"/>
<keyword evidence="2" id="KW-1133">Transmembrane helix</keyword>
<feature type="compositionally biased region" description="Basic and acidic residues" evidence="1">
    <location>
        <begin position="28"/>
        <end position="37"/>
    </location>
</feature>
<keyword evidence="2" id="KW-0472">Membrane</keyword>
<organism evidence="3 4">
    <name type="scientific">Steccherinum ochraceum</name>
    <dbReference type="NCBI Taxonomy" id="92696"/>
    <lineage>
        <taxon>Eukaryota</taxon>
        <taxon>Fungi</taxon>
        <taxon>Dikarya</taxon>
        <taxon>Basidiomycota</taxon>
        <taxon>Agaricomycotina</taxon>
        <taxon>Agaricomycetes</taxon>
        <taxon>Polyporales</taxon>
        <taxon>Steccherinaceae</taxon>
        <taxon>Steccherinum</taxon>
    </lineage>
</organism>
<evidence type="ECO:0000313" key="3">
    <source>
        <dbReference type="EMBL" id="TCD67239.1"/>
    </source>
</evidence>
<feature type="compositionally biased region" description="Polar residues" evidence="1">
    <location>
        <begin position="175"/>
        <end position="185"/>
    </location>
</feature>
<name>A0A4R0RPI1_9APHY</name>
<keyword evidence="2" id="KW-0812">Transmembrane</keyword>
<evidence type="ECO:0000256" key="1">
    <source>
        <dbReference type="SAM" id="MobiDB-lite"/>
    </source>
</evidence>
<feature type="compositionally biased region" description="Polar residues" evidence="1">
    <location>
        <begin position="192"/>
        <end position="216"/>
    </location>
</feature>
<sequence length="322" mass="35011">MLPSIPPPDYSGSNASRLPDLEQGGIADDEHSSDQHRQPRNVRAVGTTIALTPYRLFSTGIVIGIGVPKAIASARGQTVASNTLDYCLGVIVAVGFIWGSAAESSNAITSWFFHWDITPGGIRLIRCGSQKLALFIRFALNALCSLLLVYFRQWWFSRLRSLSRRNWMQFGGPTGRTSVRHSTTSDAHDNAQHPSSIPSPNTLLESQSTTTVTSALSGRPYPGFRRKRQLRNRAQRWLSNLWLTTLQTKSEGGGCIGSPDEGAKSQRRGPEFGVAPASTVVAAELRADFDARPSGKMCAVLAGVEISRSHFSADQGLRIPAF</sequence>
<evidence type="ECO:0000313" key="4">
    <source>
        <dbReference type="Proteomes" id="UP000292702"/>
    </source>
</evidence>
<protein>
    <submittedName>
        <fullName evidence="3">Uncharacterized protein</fullName>
    </submittedName>
</protein>
<dbReference type="EMBL" id="RWJN01000105">
    <property type="protein sequence ID" value="TCD67239.1"/>
    <property type="molecule type" value="Genomic_DNA"/>
</dbReference>
<feature type="region of interest" description="Disordered" evidence="1">
    <location>
        <begin position="173"/>
        <end position="218"/>
    </location>
</feature>
<feature type="transmembrane region" description="Helical" evidence="2">
    <location>
        <begin position="132"/>
        <end position="151"/>
    </location>
</feature>
<dbReference type="AlphaFoldDB" id="A0A4R0RPI1"/>
<comment type="caution">
    <text evidence="3">The sequence shown here is derived from an EMBL/GenBank/DDBJ whole genome shotgun (WGS) entry which is preliminary data.</text>
</comment>
<proteinExistence type="predicted"/>
<reference evidence="3 4" key="1">
    <citation type="submission" date="2018-11" db="EMBL/GenBank/DDBJ databases">
        <title>Genome assembly of Steccherinum ochraceum LE-BIN_3174, the white-rot fungus of the Steccherinaceae family (The Residual Polyporoid clade, Polyporales, Basidiomycota).</title>
        <authorList>
            <person name="Fedorova T.V."/>
            <person name="Glazunova O.A."/>
            <person name="Landesman E.O."/>
            <person name="Moiseenko K.V."/>
            <person name="Psurtseva N.V."/>
            <person name="Savinova O.S."/>
            <person name="Shakhova N.V."/>
            <person name="Tyazhelova T.V."/>
            <person name="Vasina D.V."/>
        </authorList>
    </citation>
    <scope>NUCLEOTIDE SEQUENCE [LARGE SCALE GENOMIC DNA]</scope>
    <source>
        <strain evidence="3 4">LE-BIN_3174</strain>
    </source>
</reference>